<name>L8WMD7_THACA</name>
<gene>
    <name evidence="1" type="ORF">AG1IA_06677</name>
</gene>
<evidence type="ECO:0000313" key="2">
    <source>
        <dbReference type="Proteomes" id="UP000011668"/>
    </source>
</evidence>
<comment type="caution">
    <text evidence="1">The sequence shown here is derived from an EMBL/GenBank/DDBJ whole genome shotgun (WGS) entry which is preliminary data.</text>
</comment>
<keyword evidence="2" id="KW-1185">Reference proteome</keyword>
<accession>L8WMD7</accession>
<evidence type="ECO:0000313" key="1">
    <source>
        <dbReference type="EMBL" id="ELU39291.1"/>
    </source>
</evidence>
<protein>
    <submittedName>
        <fullName evidence="1">Uncharacterized protein</fullName>
    </submittedName>
</protein>
<reference evidence="1 2" key="1">
    <citation type="journal article" date="2013" name="Nat. Commun.">
        <title>The evolution and pathogenic mechanisms of the rice sheath blight pathogen.</title>
        <authorList>
            <person name="Zheng A."/>
            <person name="Lin R."/>
            <person name="Xu L."/>
            <person name="Qin P."/>
            <person name="Tang C."/>
            <person name="Ai P."/>
            <person name="Zhang D."/>
            <person name="Liu Y."/>
            <person name="Sun Z."/>
            <person name="Feng H."/>
            <person name="Wang Y."/>
            <person name="Chen Y."/>
            <person name="Liang X."/>
            <person name="Fu R."/>
            <person name="Li Q."/>
            <person name="Zhang J."/>
            <person name="Yu X."/>
            <person name="Xie Z."/>
            <person name="Ding L."/>
            <person name="Guan P."/>
            <person name="Tang J."/>
            <person name="Liang Y."/>
            <person name="Wang S."/>
            <person name="Deng Q."/>
            <person name="Li S."/>
            <person name="Zhu J."/>
            <person name="Wang L."/>
            <person name="Liu H."/>
            <person name="Li P."/>
        </authorList>
    </citation>
    <scope>NUCLEOTIDE SEQUENCE [LARGE SCALE GENOMIC DNA]</scope>
    <source>
        <strain evidence="2">AG-1 IA</strain>
    </source>
</reference>
<dbReference type="AlphaFoldDB" id="L8WMD7"/>
<dbReference type="Proteomes" id="UP000011668">
    <property type="component" value="Unassembled WGS sequence"/>
</dbReference>
<proteinExistence type="predicted"/>
<organism evidence="1 2">
    <name type="scientific">Thanatephorus cucumeris (strain AG1-IA)</name>
    <name type="common">Rice sheath blight fungus</name>
    <name type="synonym">Rhizoctonia solani</name>
    <dbReference type="NCBI Taxonomy" id="983506"/>
    <lineage>
        <taxon>Eukaryota</taxon>
        <taxon>Fungi</taxon>
        <taxon>Dikarya</taxon>
        <taxon>Basidiomycota</taxon>
        <taxon>Agaricomycotina</taxon>
        <taxon>Agaricomycetes</taxon>
        <taxon>Cantharellales</taxon>
        <taxon>Ceratobasidiaceae</taxon>
        <taxon>Rhizoctonia</taxon>
        <taxon>Rhizoctonia solani AG-1</taxon>
    </lineage>
</organism>
<dbReference type="HOGENOM" id="CLU_2401178_0_0_1"/>
<sequence>MDKVLRNFCRHRLALGSLLPFPFLKALVRNQSPELCHHEPPVALLAHSTPSGHGLYLAAQMSLRRLGHSCHLNFERTRAIDGTRHLSSLHCDS</sequence>
<dbReference type="EMBL" id="AFRT01001829">
    <property type="protein sequence ID" value="ELU39291.1"/>
    <property type="molecule type" value="Genomic_DNA"/>
</dbReference>